<organism evidence="2 3">
    <name type="scientific">Rhizoctonia solani</name>
    <dbReference type="NCBI Taxonomy" id="456999"/>
    <lineage>
        <taxon>Eukaryota</taxon>
        <taxon>Fungi</taxon>
        <taxon>Dikarya</taxon>
        <taxon>Basidiomycota</taxon>
        <taxon>Agaricomycotina</taxon>
        <taxon>Agaricomycetes</taxon>
        <taxon>Cantharellales</taxon>
        <taxon>Ceratobasidiaceae</taxon>
        <taxon>Rhizoctonia</taxon>
    </lineage>
</organism>
<accession>A0A8H7LFY8</accession>
<dbReference type="AlphaFoldDB" id="A0A8H7LFY8"/>
<dbReference type="InterPro" id="IPR014851">
    <property type="entry name" value="BCS1_N"/>
</dbReference>
<dbReference type="Proteomes" id="UP000650582">
    <property type="component" value="Unassembled WGS sequence"/>
</dbReference>
<protein>
    <recommendedName>
        <fullName evidence="1">BCS1 N-terminal domain-containing protein</fullName>
    </recommendedName>
</protein>
<dbReference type="EMBL" id="JACYCC010000217">
    <property type="protein sequence ID" value="KAF8671706.1"/>
    <property type="molecule type" value="Genomic_DNA"/>
</dbReference>
<evidence type="ECO:0000313" key="3">
    <source>
        <dbReference type="Proteomes" id="UP000650582"/>
    </source>
</evidence>
<sequence length="124" mass="13914">MHESIATTVGLGRQIPSVFSKSFNALSPHVRDSTSGILIGAVIDVTRRIFDALWSWISTNCTITATFESGNEAFEWISEWLAPTGLYLISGLRRDRKASHANIVQHRRSFTWNVGFVFQTQRTA</sequence>
<proteinExistence type="predicted"/>
<feature type="domain" description="BCS1 N-terminal" evidence="1">
    <location>
        <begin position="39"/>
        <end position="93"/>
    </location>
</feature>
<comment type="caution">
    <text evidence="2">The sequence shown here is derived from an EMBL/GenBank/DDBJ whole genome shotgun (WGS) entry which is preliminary data.</text>
</comment>
<evidence type="ECO:0000313" key="2">
    <source>
        <dbReference type="EMBL" id="KAF8671706.1"/>
    </source>
</evidence>
<gene>
    <name evidence="2" type="ORF">RHS04_08181</name>
</gene>
<name>A0A8H7LFY8_9AGAM</name>
<reference evidence="2" key="1">
    <citation type="submission" date="2020-09" db="EMBL/GenBank/DDBJ databases">
        <title>Comparative genome analyses of four rice-infecting Rhizoctonia solani isolates reveal extensive enrichment of homogalacturonan modification genes.</title>
        <authorList>
            <person name="Lee D.-Y."/>
            <person name="Jeon J."/>
            <person name="Kim K.-T."/>
            <person name="Cheong K."/>
            <person name="Song H."/>
            <person name="Choi G."/>
            <person name="Ko J."/>
            <person name="Opiyo S.O."/>
            <person name="Zuo S."/>
            <person name="Madhav S."/>
            <person name="Lee Y.-H."/>
            <person name="Wang G.-L."/>
        </authorList>
    </citation>
    <scope>NUCLEOTIDE SEQUENCE</scope>
    <source>
        <strain evidence="2">AG1-IA YN-7</strain>
    </source>
</reference>
<dbReference type="Pfam" id="PF08740">
    <property type="entry name" value="BCS1_N"/>
    <property type="match status" value="1"/>
</dbReference>
<evidence type="ECO:0000259" key="1">
    <source>
        <dbReference type="Pfam" id="PF08740"/>
    </source>
</evidence>